<dbReference type="Pfam" id="PF03460">
    <property type="entry name" value="NIR_SIR_ferr"/>
    <property type="match status" value="1"/>
</dbReference>
<feature type="domain" description="4Fe-4S ferredoxin-type" evidence="8">
    <location>
        <begin position="160"/>
        <end position="189"/>
    </location>
</feature>
<keyword evidence="10" id="KW-1185">Reference proteome</keyword>
<dbReference type="GO" id="GO:0050311">
    <property type="term" value="F:sulfite reductase (ferredoxin) activity"/>
    <property type="evidence" value="ECO:0007669"/>
    <property type="project" value="TreeGrafter"/>
</dbReference>
<dbReference type="GO" id="GO:0046872">
    <property type="term" value="F:metal ion binding"/>
    <property type="evidence" value="ECO:0007669"/>
    <property type="project" value="UniProtKB-KW"/>
</dbReference>
<evidence type="ECO:0000256" key="5">
    <source>
        <dbReference type="ARBA" id="ARBA00023002"/>
    </source>
</evidence>
<organism evidence="9 10">
    <name type="scientific">Clostridium argentinense CDC 2741</name>
    <dbReference type="NCBI Taxonomy" id="1418104"/>
    <lineage>
        <taxon>Bacteria</taxon>
        <taxon>Bacillati</taxon>
        <taxon>Bacillota</taxon>
        <taxon>Clostridia</taxon>
        <taxon>Eubacteriales</taxon>
        <taxon>Clostridiaceae</taxon>
        <taxon>Clostridium</taxon>
    </lineage>
</organism>
<dbReference type="InterPro" id="IPR045854">
    <property type="entry name" value="NO2/SO3_Rdtase_4Fe4S_sf"/>
</dbReference>
<dbReference type="GO" id="GO:0009337">
    <property type="term" value="C:sulfite reductase complex (NADPH)"/>
    <property type="evidence" value="ECO:0007669"/>
    <property type="project" value="TreeGrafter"/>
</dbReference>
<reference evidence="9 10" key="1">
    <citation type="journal article" date="2015" name="Infect. Genet. Evol.">
        <title>Genomic sequences of six botulinum neurotoxin-producing strains representing three clostridial species illustrate the mobility and diversity of botulinum neurotoxin genes.</title>
        <authorList>
            <person name="Smith T.J."/>
            <person name="Hill K.K."/>
            <person name="Xie G."/>
            <person name="Foley B.T."/>
            <person name="Williamson C.H."/>
            <person name="Foster J.T."/>
            <person name="Johnson S.L."/>
            <person name="Chertkov O."/>
            <person name="Teshima H."/>
            <person name="Gibbons H.S."/>
            <person name="Johnsky L.A."/>
            <person name="Karavis M.A."/>
            <person name="Smith L.A."/>
        </authorList>
    </citation>
    <scope>NUCLEOTIDE SEQUENCE [LARGE SCALE GENOMIC DNA]</scope>
    <source>
        <strain evidence="9 10">CDC 2741</strain>
    </source>
</reference>
<proteinExistence type="inferred from homology"/>
<keyword evidence="3" id="KW-0349">Heme</keyword>
<gene>
    <name evidence="9" type="ORF">U732_525</name>
</gene>
<dbReference type="Gene3D" id="3.30.70.3340">
    <property type="match status" value="1"/>
</dbReference>
<comment type="caution">
    <text evidence="9">The sequence shown here is derived from an EMBL/GenBank/DDBJ whole genome shotgun (WGS) entry which is preliminary data.</text>
</comment>
<dbReference type="SUPFAM" id="SSF56014">
    <property type="entry name" value="Nitrite and sulphite reductase 4Fe-4S domain-like"/>
    <property type="match status" value="1"/>
</dbReference>
<dbReference type="PANTHER" id="PTHR11493">
    <property type="entry name" value="SULFITE REDUCTASE [NADPH] SUBUNIT BETA-RELATED"/>
    <property type="match status" value="1"/>
</dbReference>
<keyword evidence="2" id="KW-0004">4Fe-4S</keyword>
<evidence type="ECO:0000313" key="9">
    <source>
        <dbReference type="EMBL" id="KIE45078.1"/>
    </source>
</evidence>
<dbReference type="Proteomes" id="UP000031366">
    <property type="component" value="Unassembled WGS sequence"/>
</dbReference>
<protein>
    <submittedName>
        <fullName evidence="9">Nitrite/Sulfite reductase ferredoxin-like half domain protein</fullName>
    </submittedName>
</protein>
<evidence type="ECO:0000256" key="1">
    <source>
        <dbReference type="ARBA" id="ARBA00010429"/>
    </source>
</evidence>
<keyword evidence="4" id="KW-0479">Metal-binding</keyword>
<dbReference type="GO" id="GO:0000103">
    <property type="term" value="P:sulfate assimilation"/>
    <property type="evidence" value="ECO:0007669"/>
    <property type="project" value="TreeGrafter"/>
</dbReference>
<dbReference type="InterPro" id="IPR006066">
    <property type="entry name" value="NO2/SO3_Rdtase_FeS/sirohaem_BS"/>
</dbReference>
<dbReference type="Pfam" id="PF01077">
    <property type="entry name" value="NIR_SIR"/>
    <property type="match status" value="1"/>
</dbReference>
<dbReference type="PANTHER" id="PTHR11493:SF54">
    <property type="entry name" value="ANAEROBIC SULFITE REDUCTASE SUBUNIT C"/>
    <property type="match status" value="1"/>
</dbReference>
<dbReference type="AlphaFoldDB" id="A0A0C1U0P0"/>
<dbReference type="SUPFAM" id="SSF54862">
    <property type="entry name" value="4Fe-4S ferredoxins"/>
    <property type="match status" value="1"/>
</dbReference>
<keyword evidence="7" id="KW-0411">Iron-sulfur</keyword>
<evidence type="ECO:0000256" key="7">
    <source>
        <dbReference type="ARBA" id="ARBA00023014"/>
    </source>
</evidence>
<feature type="domain" description="4Fe-4S ferredoxin-type" evidence="8">
    <location>
        <begin position="190"/>
        <end position="218"/>
    </location>
</feature>
<dbReference type="SUPFAM" id="SSF55124">
    <property type="entry name" value="Nitrite/Sulfite reductase N-terminal domain-like"/>
    <property type="match status" value="1"/>
</dbReference>
<evidence type="ECO:0000256" key="6">
    <source>
        <dbReference type="ARBA" id="ARBA00023004"/>
    </source>
</evidence>
<dbReference type="Gene3D" id="3.30.70.20">
    <property type="match status" value="1"/>
</dbReference>
<evidence type="ECO:0000256" key="4">
    <source>
        <dbReference type="ARBA" id="ARBA00022723"/>
    </source>
</evidence>
<dbReference type="InterPro" id="IPR036136">
    <property type="entry name" value="Nit/Sulf_reduc_fer-like_dom_sf"/>
</dbReference>
<dbReference type="Pfam" id="PF00037">
    <property type="entry name" value="Fer4"/>
    <property type="match status" value="2"/>
</dbReference>
<dbReference type="PROSITE" id="PS51379">
    <property type="entry name" value="4FE4S_FER_2"/>
    <property type="match status" value="2"/>
</dbReference>
<dbReference type="InterPro" id="IPR005117">
    <property type="entry name" value="NiRdtase/SiRdtase_haem-b_fer"/>
</dbReference>
<keyword evidence="6" id="KW-0408">Iron</keyword>
<sequence>MDIKVSTEEKAVLKSQAIIAQKQEGYYSIRILSNAGNFTSDQLSAFSKISSKYGKGYLGLTTRLCIEIPYIKHEDIEAVKKELAENNLVNGGTGKKVRPITACKGTVCVHGLLDTQGLASNIHNEYFGRELPAKFKIGVVGCPNNCGKAQLNDIGIIPHVDIEINENNCVLCGKCIKVCKEGALVKENKKLVYKEDLCVHCGKCATACGLGAIRKKSEGVKLYLGGRFGRRAKMGEPLNKLFKEEEILPMLDKIMTYYNENANPLERLSAMIERIGFEEVEKNLL</sequence>
<name>A0A0C1U0P0_9CLOT</name>
<comment type="similarity">
    <text evidence="1">Belongs to the nitrite and sulfite reductase 4Fe-4S domain family.</text>
</comment>
<dbReference type="RefSeq" id="WP_069187824.1">
    <property type="nucleotide sequence ID" value="NZ_AYSO01000020.1"/>
</dbReference>
<dbReference type="GO" id="GO:0020037">
    <property type="term" value="F:heme binding"/>
    <property type="evidence" value="ECO:0007669"/>
    <property type="project" value="InterPro"/>
</dbReference>
<evidence type="ECO:0000259" key="8">
    <source>
        <dbReference type="PROSITE" id="PS51379"/>
    </source>
</evidence>
<dbReference type="InterPro" id="IPR045169">
    <property type="entry name" value="NO2/SO3_Rdtase_4Fe4S_prot"/>
</dbReference>
<dbReference type="EMBL" id="AYSO01000020">
    <property type="protein sequence ID" value="KIE45078.1"/>
    <property type="molecule type" value="Genomic_DNA"/>
</dbReference>
<dbReference type="STRING" id="29341.RSJ17_05440"/>
<accession>A0A0C1U0P0</accession>
<evidence type="ECO:0000313" key="10">
    <source>
        <dbReference type="Proteomes" id="UP000031366"/>
    </source>
</evidence>
<dbReference type="PROSITE" id="PS00198">
    <property type="entry name" value="4FE4S_FER_1"/>
    <property type="match status" value="1"/>
</dbReference>
<dbReference type="InterPro" id="IPR017896">
    <property type="entry name" value="4Fe4S_Fe-S-bd"/>
</dbReference>
<evidence type="ECO:0000256" key="2">
    <source>
        <dbReference type="ARBA" id="ARBA00022485"/>
    </source>
</evidence>
<dbReference type="GO" id="GO:0051539">
    <property type="term" value="F:4 iron, 4 sulfur cluster binding"/>
    <property type="evidence" value="ECO:0007669"/>
    <property type="project" value="UniProtKB-KW"/>
</dbReference>
<dbReference type="GO" id="GO:0016002">
    <property type="term" value="F:sulfite reductase activity"/>
    <property type="evidence" value="ECO:0007669"/>
    <property type="project" value="TreeGrafter"/>
</dbReference>
<keyword evidence="5" id="KW-0560">Oxidoreductase</keyword>
<dbReference type="InterPro" id="IPR017900">
    <property type="entry name" value="4Fe4S_Fe_S_CS"/>
</dbReference>
<dbReference type="Gene3D" id="3.30.413.10">
    <property type="entry name" value="Sulfite Reductase Hemoprotein, domain 1"/>
    <property type="match status" value="1"/>
</dbReference>
<dbReference type="InterPro" id="IPR006067">
    <property type="entry name" value="NO2/SO3_Rdtase_4Fe4S_dom"/>
</dbReference>
<evidence type="ECO:0000256" key="3">
    <source>
        <dbReference type="ARBA" id="ARBA00022617"/>
    </source>
</evidence>
<dbReference type="PROSITE" id="PS00365">
    <property type="entry name" value="NIR_SIR"/>
    <property type="match status" value="1"/>
</dbReference>